<evidence type="ECO:0000256" key="5">
    <source>
        <dbReference type="ARBA" id="ARBA00023136"/>
    </source>
</evidence>
<evidence type="ECO:0000256" key="3">
    <source>
        <dbReference type="ARBA" id="ARBA00022692"/>
    </source>
</evidence>
<dbReference type="EMBL" id="CP049742">
    <property type="protein sequence ID" value="QPC47232.1"/>
    <property type="molecule type" value="Genomic_DNA"/>
</dbReference>
<sequence>MSEKDISLLNEEITKEAPTVDSKSEAPIIIVGREEDQVDTLGQHVYYAGFWMRFWAYLLDLIVIFSIHGIITKPLLRIVGVDIPGNGWITPYMVVSAVVFYGYFVLMTKWKGQTLGKMVFGLRVISIKEPSENLSWSTVIFREWIGRFISATLLFLYLFVAVLPRKQGIHDLFVDTTVIHENVVPVTIEKPHNA</sequence>
<dbReference type="Pfam" id="PF06271">
    <property type="entry name" value="RDD"/>
    <property type="match status" value="1"/>
</dbReference>
<evidence type="ECO:0000313" key="9">
    <source>
        <dbReference type="Proteomes" id="UP000593626"/>
    </source>
</evidence>
<keyword evidence="5 6" id="KW-0472">Membrane</keyword>
<keyword evidence="9" id="KW-1185">Reference proteome</keyword>
<evidence type="ECO:0000313" key="8">
    <source>
        <dbReference type="EMBL" id="QPC47232.1"/>
    </source>
</evidence>
<comment type="subcellular location">
    <subcellularLocation>
        <location evidence="1">Cell membrane</location>
        <topology evidence="1">Multi-pass membrane protein</topology>
    </subcellularLocation>
</comment>
<protein>
    <submittedName>
        <fullName evidence="8">RDD family protein</fullName>
    </submittedName>
</protein>
<gene>
    <name evidence="8" type="ORF">G8O30_09735</name>
</gene>
<dbReference type="InterPro" id="IPR051791">
    <property type="entry name" value="Pra-immunoreactive"/>
</dbReference>
<dbReference type="Proteomes" id="UP000593626">
    <property type="component" value="Chromosome"/>
</dbReference>
<evidence type="ECO:0000256" key="4">
    <source>
        <dbReference type="ARBA" id="ARBA00022989"/>
    </source>
</evidence>
<organism evidence="8 9">
    <name type="scientific">Mangrovibacillus cuniculi</name>
    <dbReference type="NCBI Taxonomy" id="2593652"/>
    <lineage>
        <taxon>Bacteria</taxon>
        <taxon>Bacillati</taxon>
        <taxon>Bacillota</taxon>
        <taxon>Bacilli</taxon>
        <taxon>Bacillales</taxon>
        <taxon>Bacillaceae</taxon>
        <taxon>Mangrovibacillus</taxon>
    </lineage>
</organism>
<evidence type="ECO:0000256" key="2">
    <source>
        <dbReference type="ARBA" id="ARBA00022475"/>
    </source>
</evidence>
<name>A0A7S8CC54_9BACI</name>
<proteinExistence type="predicted"/>
<dbReference type="RefSeq" id="WP_239671897.1">
    <property type="nucleotide sequence ID" value="NZ_CP049742.1"/>
</dbReference>
<dbReference type="KEGG" id="mcui:G8O30_09735"/>
<keyword evidence="2" id="KW-1003">Cell membrane</keyword>
<dbReference type="AlphaFoldDB" id="A0A7S8CC54"/>
<dbReference type="PANTHER" id="PTHR36115">
    <property type="entry name" value="PROLINE-RICH ANTIGEN HOMOLOG-RELATED"/>
    <property type="match status" value="1"/>
</dbReference>
<feature type="domain" description="RDD" evidence="7">
    <location>
        <begin position="47"/>
        <end position="173"/>
    </location>
</feature>
<dbReference type="GO" id="GO:0005886">
    <property type="term" value="C:plasma membrane"/>
    <property type="evidence" value="ECO:0007669"/>
    <property type="project" value="UniProtKB-SubCell"/>
</dbReference>
<evidence type="ECO:0000259" key="7">
    <source>
        <dbReference type="Pfam" id="PF06271"/>
    </source>
</evidence>
<feature type="transmembrane region" description="Helical" evidence="6">
    <location>
        <begin position="144"/>
        <end position="163"/>
    </location>
</feature>
<keyword evidence="3 6" id="KW-0812">Transmembrane</keyword>
<feature type="transmembrane region" description="Helical" evidence="6">
    <location>
        <begin position="54"/>
        <end position="76"/>
    </location>
</feature>
<evidence type="ECO:0000256" key="6">
    <source>
        <dbReference type="SAM" id="Phobius"/>
    </source>
</evidence>
<reference evidence="8 9" key="1">
    <citation type="submission" date="2019-07" db="EMBL/GenBank/DDBJ databases">
        <title>Genome sequence of 2 isolates from Red Sea Mangroves.</title>
        <authorList>
            <person name="Sefrji F."/>
            <person name="Michoud G."/>
            <person name="Merlino G."/>
            <person name="Daffonchio D."/>
        </authorList>
    </citation>
    <scope>NUCLEOTIDE SEQUENCE [LARGE SCALE GENOMIC DNA]</scope>
    <source>
        <strain evidence="8 9">R1DC41</strain>
    </source>
</reference>
<feature type="transmembrane region" description="Helical" evidence="6">
    <location>
        <begin position="88"/>
        <end position="106"/>
    </location>
</feature>
<dbReference type="InterPro" id="IPR010432">
    <property type="entry name" value="RDD"/>
</dbReference>
<dbReference type="PANTHER" id="PTHR36115:SF9">
    <property type="entry name" value="LMO1584 PROTEIN"/>
    <property type="match status" value="1"/>
</dbReference>
<accession>A0A7S8CC54</accession>
<keyword evidence="4 6" id="KW-1133">Transmembrane helix</keyword>
<evidence type="ECO:0000256" key="1">
    <source>
        <dbReference type="ARBA" id="ARBA00004651"/>
    </source>
</evidence>